<gene>
    <name evidence="1" type="ORF">GLRG_06045</name>
</gene>
<protein>
    <submittedName>
        <fullName evidence="1">Uncharacterized protein</fullName>
    </submittedName>
</protein>
<name>E3QJ63_COLGM</name>
<dbReference type="VEuPathDB" id="FungiDB:GLRG_06045"/>
<dbReference type="HOGENOM" id="CLU_2904065_0_0_1"/>
<dbReference type="Proteomes" id="UP000008782">
    <property type="component" value="Unassembled WGS sequence"/>
</dbReference>
<dbReference type="RefSeq" id="XP_008094921.1">
    <property type="nucleotide sequence ID" value="XM_008096730.1"/>
</dbReference>
<dbReference type="AlphaFoldDB" id="E3QJ63"/>
<evidence type="ECO:0000313" key="2">
    <source>
        <dbReference type="Proteomes" id="UP000008782"/>
    </source>
</evidence>
<proteinExistence type="predicted"/>
<sequence length="62" mass="7036">MILGGGRRGRAGEWEISGQDNDIALRALLYIHTYIYRTGVSTEFCLLTNTTHKHTHTHTHIT</sequence>
<accession>E3QJ63</accession>
<dbReference type="GeneID" id="24411410"/>
<organism evidence="2">
    <name type="scientific">Colletotrichum graminicola (strain M1.001 / M2 / FGSC 10212)</name>
    <name type="common">Maize anthracnose fungus</name>
    <name type="synonym">Glomerella graminicola</name>
    <dbReference type="NCBI Taxonomy" id="645133"/>
    <lineage>
        <taxon>Eukaryota</taxon>
        <taxon>Fungi</taxon>
        <taxon>Dikarya</taxon>
        <taxon>Ascomycota</taxon>
        <taxon>Pezizomycotina</taxon>
        <taxon>Sordariomycetes</taxon>
        <taxon>Hypocreomycetidae</taxon>
        <taxon>Glomerellales</taxon>
        <taxon>Glomerellaceae</taxon>
        <taxon>Colletotrichum</taxon>
        <taxon>Colletotrichum graminicola species complex</taxon>
    </lineage>
</organism>
<keyword evidence="2" id="KW-1185">Reference proteome</keyword>
<evidence type="ECO:0000313" key="1">
    <source>
        <dbReference type="EMBL" id="EFQ30901.1"/>
    </source>
</evidence>
<reference evidence="2" key="1">
    <citation type="journal article" date="2012" name="Nat. Genet.">
        <title>Lifestyle transitions in plant pathogenic Colletotrichum fungi deciphered by genome and transcriptome analyses.</title>
        <authorList>
            <person name="O'Connell R.J."/>
            <person name="Thon M.R."/>
            <person name="Hacquard S."/>
            <person name="Amyotte S.G."/>
            <person name="Kleemann J."/>
            <person name="Torres M.F."/>
            <person name="Damm U."/>
            <person name="Buiate E.A."/>
            <person name="Epstein L."/>
            <person name="Alkan N."/>
            <person name="Altmueller J."/>
            <person name="Alvarado-Balderrama L."/>
            <person name="Bauser C.A."/>
            <person name="Becker C."/>
            <person name="Birren B.W."/>
            <person name="Chen Z."/>
            <person name="Choi J."/>
            <person name="Crouch J.A."/>
            <person name="Duvick J.P."/>
            <person name="Farman M.A."/>
            <person name="Gan P."/>
            <person name="Heiman D."/>
            <person name="Henrissat B."/>
            <person name="Howard R.J."/>
            <person name="Kabbage M."/>
            <person name="Koch C."/>
            <person name="Kracher B."/>
            <person name="Kubo Y."/>
            <person name="Law A.D."/>
            <person name="Lebrun M.-H."/>
            <person name="Lee Y.-H."/>
            <person name="Miyara I."/>
            <person name="Moore N."/>
            <person name="Neumann U."/>
            <person name="Nordstroem K."/>
            <person name="Panaccione D.G."/>
            <person name="Panstruga R."/>
            <person name="Place M."/>
            <person name="Proctor R.H."/>
            <person name="Prusky D."/>
            <person name="Rech G."/>
            <person name="Reinhardt R."/>
            <person name="Rollins J.A."/>
            <person name="Rounsley S."/>
            <person name="Schardl C.L."/>
            <person name="Schwartz D.C."/>
            <person name="Shenoy N."/>
            <person name="Shirasu K."/>
            <person name="Sikhakolli U.R."/>
            <person name="Stueber K."/>
            <person name="Sukno S.A."/>
            <person name="Sweigard J.A."/>
            <person name="Takano Y."/>
            <person name="Takahara H."/>
            <person name="Trail F."/>
            <person name="van der Does H.C."/>
            <person name="Voll L.M."/>
            <person name="Will I."/>
            <person name="Young S."/>
            <person name="Zeng Q."/>
            <person name="Zhang J."/>
            <person name="Zhou S."/>
            <person name="Dickman M.B."/>
            <person name="Schulze-Lefert P."/>
            <person name="Ver Loren van Themaat E."/>
            <person name="Ma L.-J."/>
            <person name="Vaillancourt L.J."/>
        </authorList>
    </citation>
    <scope>NUCLEOTIDE SEQUENCE [LARGE SCALE GENOMIC DNA]</scope>
    <source>
        <strain evidence="2">M1.001 / M2 / FGSC 10212</strain>
    </source>
</reference>
<dbReference type="EMBL" id="GG697351">
    <property type="protein sequence ID" value="EFQ30901.1"/>
    <property type="molecule type" value="Genomic_DNA"/>
</dbReference>